<dbReference type="InterPro" id="IPR053151">
    <property type="entry name" value="RNase_H-like"/>
</dbReference>
<dbReference type="AlphaFoldDB" id="A0AAV9MMA8"/>
<protein>
    <recommendedName>
        <fullName evidence="1">RNase H type-1 domain-containing protein</fullName>
    </recommendedName>
</protein>
<gene>
    <name evidence="2" type="ORF">R3W88_002583</name>
</gene>
<evidence type="ECO:0000259" key="1">
    <source>
        <dbReference type="Pfam" id="PF13456"/>
    </source>
</evidence>
<dbReference type="GO" id="GO:0004523">
    <property type="term" value="F:RNA-DNA hybrid ribonuclease activity"/>
    <property type="evidence" value="ECO:0007669"/>
    <property type="project" value="InterPro"/>
</dbReference>
<dbReference type="PANTHER" id="PTHR47723">
    <property type="entry name" value="OS05G0353850 PROTEIN"/>
    <property type="match status" value="1"/>
</dbReference>
<accession>A0AAV9MMA8</accession>
<comment type="caution">
    <text evidence="2">The sequence shown here is derived from an EMBL/GenBank/DDBJ whole genome shotgun (WGS) entry which is preliminary data.</text>
</comment>
<dbReference type="GO" id="GO:0003676">
    <property type="term" value="F:nucleic acid binding"/>
    <property type="evidence" value="ECO:0007669"/>
    <property type="project" value="InterPro"/>
</dbReference>
<evidence type="ECO:0000313" key="3">
    <source>
        <dbReference type="Proteomes" id="UP001311915"/>
    </source>
</evidence>
<dbReference type="InterPro" id="IPR002156">
    <property type="entry name" value="RNaseH_domain"/>
</dbReference>
<dbReference type="EMBL" id="JAWPEI010000001">
    <property type="protein sequence ID" value="KAK4738886.1"/>
    <property type="molecule type" value="Genomic_DNA"/>
</dbReference>
<name>A0AAV9MMA8_9SOLN</name>
<evidence type="ECO:0000313" key="2">
    <source>
        <dbReference type="EMBL" id="KAK4738886.1"/>
    </source>
</evidence>
<keyword evidence="3" id="KW-1185">Reference proteome</keyword>
<dbReference type="PANTHER" id="PTHR47723:SF24">
    <property type="entry name" value="RNASE H TYPE-1 DOMAIN-CONTAINING PROTEIN"/>
    <property type="match status" value="1"/>
</dbReference>
<dbReference type="Proteomes" id="UP001311915">
    <property type="component" value="Unassembled WGS sequence"/>
</dbReference>
<dbReference type="Pfam" id="PF13456">
    <property type="entry name" value="RVT_3"/>
    <property type="match status" value="1"/>
</dbReference>
<feature type="domain" description="RNase H type-1" evidence="1">
    <location>
        <begin position="2"/>
        <end position="85"/>
    </location>
</feature>
<organism evidence="2 3">
    <name type="scientific">Solanum pinnatisectum</name>
    <name type="common">tansyleaf nightshade</name>
    <dbReference type="NCBI Taxonomy" id="50273"/>
    <lineage>
        <taxon>Eukaryota</taxon>
        <taxon>Viridiplantae</taxon>
        <taxon>Streptophyta</taxon>
        <taxon>Embryophyta</taxon>
        <taxon>Tracheophyta</taxon>
        <taxon>Spermatophyta</taxon>
        <taxon>Magnoliopsida</taxon>
        <taxon>eudicotyledons</taxon>
        <taxon>Gunneridae</taxon>
        <taxon>Pentapetalae</taxon>
        <taxon>asterids</taxon>
        <taxon>lamiids</taxon>
        <taxon>Solanales</taxon>
        <taxon>Solanaceae</taxon>
        <taxon>Solanoideae</taxon>
        <taxon>Solaneae</taxon>
        <taxon>Solanum</taxon>
    </lineage>
</organism>
<reference evidence="2 3" key="1">
    <citation type="submission" date="2023-10" db="EMBL/GenBank/DDBJ databases">
        <title>Genome-Wide Identification Analysis in wild type Solanum Pinnatisectum Reveals Some Genes Defensing Phytophthora Infestans.</title>
        <authorList>
            <person name="Sun C."/>
        </authorList>
    </citation>
    <scope>NUCLEOTIDE SEQUENCE [LARGE SCALE GENOMIC DNA]</scope>
    <source>
        <strain evidence="2">LQN</strain>
        <tissue evidence="2">Leaf</tissue>
    </source>
</reference>
<sequence length="89" mass="9936">MLVQDSHGSFIRVHSSRLGRQYDSLMAEALGVRDALSWLKEHFAATPIIVEMDNLLVKQALEKACGNNSCFDAIIHDCKALMCGFLVFH</sequence>
<proteinExistence type="predicted"/>